<evidence type="ECO:0000256" key="2">
    <source>
        <dbReference type="ARBA" id="ARBA00022490"/>
    </source>
</evidence>
<dbReference type="RefSeq" id="XP_012202905.1">
    <property type="nucleotide sequence ID" value="XM_012347515.1"/>
</dbReference>
<gene>
    <name evidence="5" type="ORF">SPRG_08273</name>
</gene>
<dbReference type="GO" id="GO:0006729">
    <property type="term" value="P:tetrahydrobiopterin biosynthetic process"/>
    <property type="evidence" value="ECO:0007669"/>
    <property type="project" value="TreeGrafter"/>
</dbReference>
<dbReference type="OMA" id="FKGWTLY"/>
<comment type="subcellular location">
    <subcellularLocation>
        <location evidence="1">Cytoplasm</location>
    </subcellularLocation>
</comment>
<dbReference type="Proteomes" id="UP000030745">
    <property type="component" value="Unassembled WGS sequence"/>
</dbReference>
<evidence type="ECO:0008006" key="7">
    <source>
        <dbReference type="Google" id="ProtNLM"/>
    </source>
</evidence>
<evidence type="ECO:0000256" key="4">
    <source>
        <dbReference type="ARBA" id="ARBA00023002"/>
    </source>
</evidence>
<name>A0A067CBA4_SAPPC</name>
<evidence type="ECO:0000313" key="5">
    <source>
        <dbReference type="EMBL" id="KDO26470.1"/>
    </source>
</evidence>
<dbReference type="InterPro" id="IPR002347">
    <property type="entry name" value="SDR_fam"/>
</dbReference>
<dbReference type="OrthoDB" id="153074at2759"/>
<reference evidence="5 6" key="1">
    <citation type="journal article" date="2013" name="PLoS Genet.">
        <title>Distinctive expansion of potential virulence genes in the genome of the oomycete fish pathogen Saprolegnia parasitica.</title>
        <authorList>
            <person name="Jiang R.H."/>
            <person name="de Bruijn I."/>
            <person name="Haas B.J."/>
            <person name="Belmonte R."/>
            <person name="Lobach L."/>
            <person name="Christie J."/>
            <person name="van den Ackerveken G."/>
            <person name="Bottin A."/>
            <person name="Bulone V."/>
            <person name="Diaz-Moreno S.M."/>
            <person name="Dumas B."/>
            <person name="Fan L."/>
            <person name="Gaulin E."/>
            <person name="Govers F."/>
            <person name="Grenville-Briggs L.J."/>
            <person name="Horner N.R."/>
            <person name="Levin J.Z."/>
            <person name="Mammella M."/>
            <person name="Meijer H.J."/>
            <person name="Morris P."/>
            <person name="Nusbaum C."/>
            <person name="Oome S."/>
            <person name="Phillips A.J."/>
            <person name="van Rooyen D."/>
            <person name="Rzeszutek E."/>
            <person name="Saraiva M."/>
            <person name="Secombes C.J."/>
            <person name="Seidl M.F."/>
            <person name="Snel B."/>
            <person name="Stassen J.H."/>
            <person name="Sykes S."/>
            <person name="Tripathy S."/>
            <person name="van den Berg H."/>
            <person name="Vega-Arreguin J.C."/>
            <person name="Wawra S."/>
            <person name="Young S.K."/>
            <person name="Zeng Q."/>
            <person name="Dieguez-Uribeondo J."/>
            <person name="Russ C."/>
            <person name="Tyler B.M."/>
            <person name="van West P."/>
        </authorList>
    </citation>
    <scope>NUCLEOTIDE SEQUENCE [LARGE SCALE GENOMIC DNA]</scope>
    <source>
        <strain evidence="5 6">CBS 223.65</strain>
    </source>
</reference>
<dbReference type="KEGG" id="spar:SPRG_08273"/>
<dbReference type="Gene3D" id="3.40.50.720">
    <property type="entry name" value="NAD(P)-binding Rossmann-like Domain"/>
    <property type="match status" value="1"/>
</dbReference>
<sequence length="274" mass="29564">MKVVLITGASRGFGRSLALAFARKRHLLADKTVQLHLWARDASGLAETARLVQDATKDNDAATTVHVTTTVVDMGARDDYVGKIDAFLAAVHAQGPSQVVLVHNAGTLGEIGLAQDLSSVAFLQDHMELNVSSVMWFNKRFLDVFGTRDASSPAPATPHVLINVSSLNAIEPFATCNTYCVIKAARDMHHRVIAVEQGGFVKTLNYAPGPMDTNMQLALRESDRTDATLKGMFQQLKTTGTYVDTLASATLCVEHVFGPTFVSGSHVDYYDIAA</sequence>
<dbReference type="InterPro" id="IPR036291">
    <property type="entry name" value="NAD(P)-bd_dom_sf"/>
</dbReference>
<evidence type="ECO:0000313" key="6">
    <source>
        <dbReference type="Proteomes" id="UP000030745"/>
    </source>
</evidence>
<protein>
    <recommendedName>
        <fullName evidence="7">Sepiapterin reductase</fullName>
    </recommendedName>
</protein>
<dbReference type="EMBL" id="KK583224">
    <property type="protein sequence ID" value="KDO26470.1"/>
    <property type="molecule type" value="Genomic_DNA"/>
</dbReference>
<keyword evidence="4" id="KW-0560">Oxidoreductase</keyword>
<dbReference type="InterPro" id="IPR051721">
    <property type="entry name" value="Biopterin_syn/organic_redct"/>
</dbReference>
<keyword evidence="3" id="KW-0521">NADP</keyword>
<dbReference type="PANTHER" id="PTHR44085:SF2">
    <property type="entry name" value="SEPIAPTERIN REDUCTASE"/>
    <property type="match status" value="1"/>
</dbReference>
<dbReference type="STRING" id="695850.A0A067CBA4"/>
<evidence type="ECO:0000256" key="3">
    <source>
        <dbReference type="ARBA" id="ARBA00022857"/>
    </source>
</evidence>
<dbReference type="SUPFAM" id="SSF51735">
    <property type="entry name" value="NAD(P)-binding Rossmann-fold domains"/>
    <property type="match status" value="1"/>
</dbReference>
<dbReference type="GO" id="GO:0005737">
    <property type="term" value="C:cytoplasm"/>
    <property type="evidence" value="ECO:0007669"/>
    <property type="project" value="UniProtKB-SubCell"/>
</dbReference>
<dbReference type="AlphaFoldDB" id="A0A067CBA4"/>
<accession>A0A067CBA4</accession>
<keyword evidence="2" id="KW-0963">Cytoplasm</keyword>
<proteinExistence type="predicted"/>
<evidence type="ECO:0000256" key="1">
    <source>
        <dbReference type="ARBA" id="ARBA00004496"/>
    </source>
</evidence>
<dbReference type="GO" id="GO:0004757">
    <property type="term" value="F:sepiapterin reductase (NADP+) activity"/>
    <property type="evidence" value="ECO:0007669"/>
    <property type="project" value="TreeGrafter"/>
</dbReference>
<organism evidence="5 6">
    <name type="scientific">Saprolegnia parasitica (strain CBS 223.65)</name>
    <dbReference type="NCBI Taxonomy" id="695850"/>
    <lineage>
        <taxon>Eukaryota</taxon>
        <taxon>Sar</taxon>
        <taxon>Stramenopiles</taxon>
        <taxon>Oomycota</taxon>
        <taxon>Saprolegniomycetes</taxon>
        <taxon>Saprolegniales</taxon>
        <taxon>Saprolegniaceae</taxon>
        <taxon>Saprolegnia</taxon>
    </lineage>
</organism>
<dbReference type="PANTHER" id="PTHR44085">
    <property type="entry name" value="SEPIAPTERIN REDUCTASE"/>
    <property type="match status" value="1"/>
</dbReference>
<dbReference type="PRINTS" id="PR00081">
    <property type="entry name" value="GDHRDH"/>
</dbReference>
<dbReference type="GeneID" id="24130503"/>
<keyword evidence="6" id="KW-1185">Reference proteome</keyword>
<dbReference type="Pfam" id="PF00106">
    <property type="entry name" value="adh_short"/>
    <property type="match status" value="1"/>
</dbReference>
<dbReference type="VEuPathDB" id="FungiDB:SPRG_08273"/>